<accession>A0A841ING9</accession>
<dbReference type="AlphaFoldDB" id="A0A841ING9"/>
<evidence type="ECO:0000256" key="2">
    <source>
        <dbReference type="ARBA" id="ARBA00022692"/>
    </source>
</evidence>
<feature type="compositionally biased region" description="Pro residues" evidence="5">
    <location>
        <begin position="11"/>
        <end position="22"/>
    </location>
</feature>
<protein>
    <submittedName>
        <fullName evidence="7">Putative metalloprotease</fullName>
    </submittedName>
</protein>
<feature type="region of interest" description="Disordered" evidence="5">
    <location>
        <begin position="1"/>
        <end position="102"/>
    </location>
</feature>
<evidence type="ECO:0000313" key="7">
    <source>
        <dbReference type="EMBL" id="MBB6119634.1"/>
    </source>
</evidence>
<keyword evidence="3 6" id="KW-1133">Transmembrane helix</keyword>
<gene>
    <name evidence="7" type="ORF">FHS13_001583</name>
</gene>
<dbReference type="EMBL" id="JACHJO010000004">
    <property type="protein sequence ID" value="MBB6119634.1"/>
    <property type="molecule type" value="Genomic_DNA"/>
</dbReference>
<dbReference type="InterPro" id="IPR007343">
    <property type="entry name" value="Uncharacterised_pept_Zn_put"/>
</dbReference>
<organism evidence="7 8">
    <name type="scientific">Nocardiopsis algeriensis</name>
    <dbReference type="NCBI Taxonomy" id="1478215"/>
    <lineage>
        <taxon>Bacteria</taxon>
        <taxon>Bacillati</taxon>
        <taxon>Actinomycetota</taxon>
        <taxon>Actinomycetes</taxon>
        <taxon>Streptosporangiales</taxon>
        <taxon>Nocardiopsidaceae</taxon>
        <taxon>Nocardiopsis</taxon>
    </lineage>
</organism>
<dbReference type="Pfam" id="PF04228">
    <property type="entry name" value="Zn_peptidase"/>
    <property type="match status" value="1"/>
</dbReference>
<dbReference type="PANTHER" id="PTHR30168:SF0">
    <property type="entry name" value="INNER MEMBRANE PROTEIN"/>
    <property type="match status" value="1"/>
</dbReference>
<feature type="compositionally biased region" description="Pro residues" evidence="5">
    <location>
        <begin position="34"/>
        <end position="51"/>
    </location>
</feature>
<proteinExistence type="predicted"/>
<feature type="transmembrane region" description="Helical" evidence="6">
    <location>
        <begin position="126"/>
        <end position="149"/>
    </location>
</feature>
<reference evidence="7 8" key="1">
    <citation type="submission" date="2020-08" db="EMBL/GenBank/DDBJ databases">
        <title>Genomic Encyclopedia of Type Strains, Phase III (KMG-III): the genomes of soil and plant-associated and newly described type strains.</title>
        <authorList>
            <person name="Whitman W."/>
        </authorList>
    </citation>
    <scope>NUCLEOTIDE SEQUENCE [LARGE SCALE GENOMIC DNA]</scope>
    <source>
        <strain evidence="7 8">CECT 8712</strain>
    </source>
</reference>
<feature type="compositionally biased region" description="Pro residues" evidence="5">
    <location>
        <begin position="60"/>
        <end position="77"/>
    </location>
</feature>
<keyword evidence="2 6" id="KW-0812">Transmembrane</keyword>
<dbReference type="RefSeq" id="WP_184289840.1">
    <property type="nucleotide sequence ID" value="NZ_JACHJO010000004.1"/>
</dbReference>
<sequence length="407" mass="44088">MENRTGDEPVEQPPATPRPPWQAPGQTSWQAPGQTPPQAPAGPSAPQPPWAGPGTGHSPHPYPAGPPPRPAGPPPHQAGPLPYRNGPSPYQDGPPLYLPEHWPPLPQETSPWGRSWPPPRRRGPRWVLLPSALAGVVASVALIASIAVVSVTPQAEPQNVGTDLSALYDERLAARPEAVEVDIADHPLYDAAMPGEVECDVPEVQMDSEESWQEFATVTGQCLDEMWAPVMEELGLTVGTPEFTVTEESPDSGDEEGYTLAYYEGNYERITVVLPNVRQLGAFVPAGQREDVWIALMGHEYGHHVQYVTGILDISYEREYAAESEAESMEVLRRTELQAECMGGIGLRSITGADEESLRRTNQHFNSGGDLDTHGSAANRAHWLEQGWRESTVGACNTYGADSGLVS</sequence>
<name>A0A841ING9_9ACTN</name>
<comment type="subcellular location">
    <subcellularLocation>
        <location evidence="1">Membrane</location>
        <topology evidence="1">Single-pass membrane protein</topology>
    </subcellularLocation>
</comment>
<comment type="caution">
    <text evidence="7">The sequence shown here is derived from an EMBL/GenBank/DDBJ whole genome shotgun (WGS) entry which is preliminary data.</text>
</comment>
<dbReference type="GO" id="GO:0008237">
    <property type="term" value="F:metallopeptidase activity"/>
    <property type="evidence" value="ECO:0007669"/>
    <property type="project" value="UniProtKB-KW"/>
</dbReference>
<evidence type="ECO:0000313" key="8">
    <source>
        <dbReference type="Proteomes" id="UP000536604"/>
    </source>
</evidence>
<evidence type="ECO:0000256" key="6">
    <source>
        <dbReference type="SAM" id="Phobius"/>
    </source>
</evidence>
<evidence type="ECO:0000256" key="5">
    <source>
        <dbReference type="SAM" id="MobiDB-lite"/>
    </source>
</evidence>
<dbReference type="GO" id="GO:0006508">
    <property type="term" value="P:proteolysis"/>
    <property type="evidence" value="ECO:0007669"/>
    <property type="project" value="UniProtKB-KW"/>
</dbReference>
<keyword evidence="7" id="KW-0378">Hydrolase</keyword>
<dbReference type="PANTHER" id="PTHR30168">
    <property type="entry name" value="PUTATIVE MEMBRANE PROTEIN YPFJ"/>
    <property type="match status" value="1"/>
</dbReference>
<keyword evidence="7" id="KW-0482">Metalloprotease</keyword>
<dbReference type="Proteomes" id="UP000536604">
    <property type="component" value="Unassembled WGS sequence"/>
</dbReference>
<keyword evidence="7" id="KW-0645">Protease</keyword>
<evidence type="ECO:0000256" key="3">
    <source>
        <dbReference type="ARBA" id="ARBA00022989"/>
    </source>
</evidence>
<keyword evidence="8" id="KW-1185">Reference proteome</keyword>
<evidence type="ECO:0000256" key="1">
    <source>
        <dbReference type="ARBA" id="ARBA00004167"/>
    </source>
</evidence>
<evidence type="ECO:0000256" key="4">
    <source>
        <dbReference type="ARBA" id="ARBA00023136"/>
    </source>
</evidence>
<keyword evidence="4 6" id="KW-0472">Membrane</keyword>
<dbReference type="GO" id="GO:0016020">
    <property type="term" value="C:membrane"/>
    <property type="evidence" value="ECO:0007669"/>
    <property type="project" value="UniProtKB-SubCell"/>
</dbReference>